<dbReference type="CDD" id="cd08899">
    <property type="entry name" value="SRPBCC_CalC_Aha1-like_6"/>
    <property type="match status" value="1"/>
</dbReference>
<dbReference type="SUPFAM" id="SSF55961">
    <property type="entry name" value="Bet v1-like"/>
    <property type="match status" value="1"/>
</dbReference>
<feature type="domain" description="Activator of Hsp90 ATPase homologue 1/2-like C-terminal" evidence="3">
    <location>
        <begin position="35"/>
        <end position="148"/>
    </location>
</feature>
<dbReference type="InterPro" id="IPR013538">
    <property type="entry name" value="ASHA1/2-like_C"/>
</dbReference>
<comment type="similarity">
    <text evidence="1">Belongs to the AHA1 family.</text>
</comment>
<organism evidence="4 5">
    <name type="scientific">Aeromicrobium piscarium</name>
    <dbReference type="NCBI Taxonomy" id="2590901"/>
    <lineage>
        <taxon>Bacteria</taxon>
        <taxon>Bacillati</taxon>
        <taxon>Actinomycetota</taxon>
        <taxon>Actinomycetes</taxon>
        <taxon>Propionibacteriales</taxon>
        <taxon>Nocardioidaceae</taxon>
        <taxon>Aeromicrobium</taxon>
    </lineage>
</organism>
<sequence>MTPDDQIDAVRRGVTVTESNDALRTVVQISQSFATTVEDLWDACTDTERLPRWFAPVSGDLELDGRYQIQGNASGTITACHPPNGFSLTWEFAGAISWVEVAIEADGGDRARLTLTHTAGGEDRSFWDTYGPGATGVGWDLSFLGLATHLRDGSSPAQDAANADLAALAPFMRASSTRWADAAVEAGTSEEQARGAEQRTTAFYLGES</sequence>
<evidence type="ECO:0000313" key="5">
    <source>
        <dbReference type="Proteomes" id="UP000316988"/>
    </source>
</evidence>
<evidence type="ECO:0000256" key="1">
    <source>
        <dbReference type="ARBA" id="ARBA00006817"/>
    </source>
</evidence>
<comment type="caution">
    <text evidence="4">The sequence shown here is derived from an EMBL/GenBank/DDBJ whole genome shotgun (WGS) entry which is preliminary data.</text>
</comment>
<dbReference type="OrthoDB" id="8117292at2"/>
<evidence type="ECO:0000313" key="4">
    <source>
        <dbReference type="EMBL" id="TSD62246.1"/>
    </source>
</evidence>
<evidence type="ECO:0000256" key="2">
    <source>
        <dbReference type="SAM" id="MobiDB-lite"/>
    </source>
</evidence>
<proteinExistence type="inferred from homology"/>
<protein>
    <submittedName>
        <fullName evidence="4">SRPBCC family protein</fullName>
    </submittedName>
</protein>
<keyword evidence="5" id="KW-1185">Reference proteome</keyword>
<reference evidence="4 5" key="1">
    <citation type="submission" date="2019-07" db="EMBL/GenBank/DDBJ databases">
        <authorList>
            <person name="Zhao L.H."/>
        </authorList>
    </citation>
    <scope>NUCLEOTIDE SEQUENCE [LARGE SCALE GENOMIC DNA]</scope>
    <source>
        <strain evidence="4 5">Co35</strain>
    </source>
</reference>
<evidence type="ECO:0000259" key="3">
    <source>
        <dbReference type="Pfam" id="PF08327"/>
    </source>
</evidence>
<dbReference type="Gene3D" id="3.30.530.20">
    <property type="match status" value="1"/>
</dbReference>
<dbReference type="EMBL" id="VLNT01000010">
    <property type="protein sequence ID" value="TSD62246.1"/>
    <property type="molecule type" value="Genomic_DNA"/>
</dbReference>
<dbReference type="Pfam" id="PF08327">
    <property type="entry name" value="AHSA1"/>
    <property type="match status" value="1"/>
</dbReference>
<accession>A0A554S7G6</accession>
<dbReference type="RefSeq" id="WP_143913961.1">
    <property type="nucleotide sequence ID" value="NZ_VLNT01000010.1"/>
</dbReference>
<dbReference type="InterPro" id="IPR023393">
    <property type="entry name" value="START-like_dom_sf"/>
</dbReference>
<dbReference type="AlphaFoldDB" id="A0A554S7G6"/>
<gene>
    <name evidence="4" type="ORF">FNM00_12920</name>
</gene>
<name>A0A554S7G6_9ACTN</name>
<dbReference type="Proteomes" id="UP000316988">
    <property type="component" value="Unassembled WGS sequence"/>
</dbReference>
<feature type="region of interest" description="Disordered" evidence="2">
    <location>
        <begin position="188"/>
        <end position="208"/>
    </location>
</feature>